<keyword evidence="9" id="KW-1185">Reference proteome</keyword>
<evidence type="ECO:0000256" key="2">
    <source>
        <dbReference type="ARBA" id="ARBA00022475"/>
    </source>
</evidence>
<dbReference type="PANTHER" id="PTHR43124:SF10">
    <property type="entry name" value="PURINE EFFLUX PUMP PBUE"/>
    <property type="match status" value="1"/>
</dbReference>
<feature type="transmembrane region" description="Helical" evidence="6">
    <location>
        <begin position="297"/>
        <end position="318"/>
    </location>
</feature>
<keyword evidence="5 6" id="KW-0472">Membrane</keyword>
<dbReference type="InterPro" id="IPR020846">
    <property type="entry name" value="MFS_dom"/>
</dbReference>
<dbReference type="EMBL" id="JBHTMU010000015">
    <property type="protein sequence ID" value="MFD1342818.1"/>
    <property type="molecule type" value="Genomic_DNA"/>
</dbReference>
<name>A0ABW3ZIR9_9RHOB</name>
<evidence type="ECO:0000256" key="1">
    <source>
        <dbReference type="ARBA" id="ARBA00004651"/>
    </source>
</evidence>
<feature type="transmembrane region" description="Helical" evidence="6">
    <location>
        <begin position="101"/>
        <end position="122"/>
    </location>
</feature>
<feature type="transmembrane region" description="Helical" evidence="6">
    <location>
        <begin position="12"/>
        <end position="32"/>
    </location>
</feature>
<keyword evidence="2" id="KW-1003">Cell membrane</keyword>
<evidence type="ECO:0000256" key="4">
    <source>
        <dbReference type="ARBA" id="ARBA00022989"/>
    </source>
</evidence>
<organism evidence="8 9">
    <name type="scientific">Litorisediminicola beolgyonensis</name>
    <dbReference type="NCBI Taxonomy" id="1173614"/>
    <lineage>
        <taxon>Bacteria</taxon>
        <taxon>Pseudomonadati</taxon>
        <taxon>Pseudomonadota</taxon>
        <taxon>Alphaproteobacteria</taxon>
        <taxon>Rhodobacterales</taxon>
        <taxon>Paracoccaceae</taxon>
        <taxon>Litorisediminicola</taxon>
    </lineage>
</organism>
<feature type="transmembrane region" description="Helical" evidence="6">
    <location>
        <begin position="359"/>
        <end position="379"/>
    </location>
</feature>
<dbReference type="InterPro" id="IPR011701">
    <property type="entry name" value="MFS"/>
</dbReference>
<evidence type="ECO:0000256" key="6">
    <source>
        <dbReference type="SAM" id="Phobius"/>
    </source>
</evidence>
<feature type="transmembrane region" description="Helical" evidence="6">
    <location>
        <begin position="164"/>
        <end position="184"/>
    </location>
</feature>
<feature type="transmembrane region" description="Helical" evidence="6">
    <location>
        <begin position="205"/>
        <end position="227"/>
    </location>
</feature>
<dbReference type="PANTHER" id="PTHR43124">
    <property type="entry name" value="PURINE EFFLUX PUMP PBUE"/>
    <property type="match status" value="1"/>
</dbReference>
<dbReference type="InterPro" id="IPR036259">
    <property type="entry name" value="MFS_trans_sf"/>
</dbReference>
<evidence type="ECO:0000256" key="5">
    <source>
        <dbReference type="ARBA" id="ARBA00023136"/>
    </source>
</evidence>
<feature type="domain" description="Major facilitator superfamily (MFS) profile" evidence="7">
    <location>
        <begin position="10"/>
        <end position="384"/>
    </location>
</feature>
<feature type="transmembrane region" description="Helical" evidence="6">
    <location>
        <begin position="44"/>
        <end position="64"/>
    </location>
</feature>
<feature type="transmembrane region" description="Helical" evidence="6">
    <location>
        <begin position="242"/>
        <end position="261"/>
    </location>
</feature>
<accession>A0ABW3ZIR9</accession>
<dbReference type="RefSeq" id="WP_386803223.1">
    <property type="nucleotide sequence ID" value="NZ_JBHTMU010000015.1"/>
</dbReference>
<keyword evidence="4 6" id="KW-1133">Transmembrane helix</keyword>
<feature type="transmembrane region" description="Helical" evidence="6">
    <location>
        <begin position="268"/>
        <end position="291"/>
    </location>
</feature>
<dbReference type="Gene3D" id="1.20.1250.20">
    <property type="entry name" value="MFS general substrate transporter like domains"/>
    <property type="match status" value="1"/>
</dbReference>
<dbReference type="Pfam" id="PF07690">
    <property type="entry name" value="MFS_1"/>
    <property type="match status" value="1"/>
</dbReference>
<protein>
    <submittedName>
        <fullName evidence="8">MFS transporter</fullName>
    </submittedName>
</protein>
<keyword evidence="3 6" id="KW-0812">Transmembrane</keyword>
<gene>
    <name evidence="8" type="ORF">ACFQ4E_10340</name>
</gene>
<comment type="caution">
    <text evidence="8">The sequence shown here is derived from an EMBL/GenBank/DDBJ whole genome shotgun (WGS) entry which is preliminary data.</text>
</comment>
<feature type="transmembrane region" description="Helical" evidence="6">
    <location>
        <begin position="134"/>
        <end position="158"/>
    </location>
</feature>
<sequence>MSAAMPQGGVIVTLSASNFAIGMGAFVVIGLLDPMAASLGISRSAAGWAMTIYALSYAILSPMLVSLTGGFGRRRVLAAAMALFAVGNTLCALAPDTTTLLAGRAVAAAGAGLFTPVSAAVAAGLAPPEARGKVLASVIFGLSLAQVFGVPAGSWIAFTFGWRVAFWLVTALALVAIVLTWTRVPKGLSFAVVGLSQLREVLSDGIAMAATLFTASFLAAIFILYTYLGPVLSDQMGYGRDAITLTLVIYGLGAVIGNVAGGWMADRLGFMSTLAILCIGQIVLMPLFAAFPLADAVVLALVFVWSAFGWSFMAAQQIRLLGLTGEKASVALAINAAAIYVGNALGAAFGGLVLERAGLVWLGPAAGVAALGALVHLLWSHRAARLRGRE</sequence>
<comment type="subcellular location">
    <subcellularLocation>
        <location evidence="1">Cell membrane</location>
        <topology evidence="1">Multi-pass membrane protein</topology>
    </subcellularLocation>
</comment>
<reference evidence="9" key="1">
    <citation type="journal article" date="2019" name="Int. J. Syst. Evol. Microbiol.">
        <title>The Global Catalogue of Microorganisms (GCM) 10K type strain sequencing project: providing services to taxonomists for standard genome sequencing and annotation.</title>
        <authorList>
            <consortium name="The Broad Institute Genomics Platform"/>
            <consortium name="The Broad Institute Genome Sequencing Center for Infectious Disease"/>
            <person name="Wu L."/>
            <person name="Ma J."/>
        </authorList>
    </citation>
    <scope>NUCLEOTIDE SEQUENCE [LARGE SCALE GENOMIC DNA]</scope>
    <source>
        <strain evidence="9">CCUG 62953</strain>
    </source>
</reference>
<dbReference type="SUPFAM" id="SSF103473">
    <property type="entry name" value="MFS general substrate transporter"/>
    <property type="match status" value="1"/>
</dbReference>
<evidence type="ECO:0000256" key="3">
    <source>
        <dbReference type="ARBA" id="ARBA00022692"/>
    </source>
</evidence>
<dbReference type="Proteomes" id="UP001597135">
    <property type="component" value="Unassembled WGS sequence"/>
</dbReference>
<evidence type="ECO:0000313" key="9">
    <source>
        <dbReference type="Proteomes" id="UP001597135"/>
    </source>
</evidence>
<evidence type="ECO:0000259" key="7">
    <source>
        <dbReference type="PROSITE" id="PS50850"/>
    </source>
</evidence>
<feature type="transmembrane region" description="Helical" evidence="6">
    <location>
        <begin position="330"/>
        <end position="353"/>
    </location>
</feature>
<proteinExistence type="predicted"/>
<dbReference type="PROSITE" id="PS50850">
    <property type="entry name" value="MFS"/>
    <property type="match status" value="1"/>
</dbReference>
<dbReference type="CDD" id="cd17324">
    <property type="entry name" value="MFS_NepI_like"/>
    <property type="match status" value="1"/>
</dbReference>
<feature type="transmembrane region" description="Helical" evidence="6">
    <location>
        <begin position="76"/>
        <end position="95"/>
    </location>
</feature>
<dbReference type="InterPro" id="IPR050189">
    <property type="entry name" value="MFS_Efflux_Transporters"/>
</dbReference>
<evidence type="ECO:0000313" key="8">
    <source>
        <dbReference type="EMBL" id="MFD1342818.1"/>
    </source>
</evidence>